<gene>
    <name evidence="2" type="ORF">PMAYCL1PPCAC_22517</name>
</gene>
<dbReference type="InterPro" id="IPR001930">
    <property type="entry name" value="Peptidase_M1"/>
</dbReference>
<protein>
    <recommendedName>
        <fullName evidence="1">Aminopeptidase N-like N-terminal domain-containing protein</fullName>
    </recommendedName>
</protein>
<evidence type="ECO:0000313" key="2">
    <source>
        <dbReference type="EMBL" id="GMR52322.1"/>
    </source>
</evidence>
<dbReference type="GO" id="GO:0070006">
    <property type="term" value="F:metalloaminopeptidase activity"/>
    <property type="evidence" value="ECO:0007669"/>
    <property type="project" value="TreeGrafter"/>
</dbReference>
<dbReference type="InterPro" id="IPR045357">
    <property type="entry name" value="Aminopeptidase_N-like_N"/>
</dbReference>
<name>A0AAN5CXF4_9BILA</name>
<organism evidence="2 3">
    <name type="scientific">Pristionchus mayeri</name>
    <dbReference type="NCBI Taxonomy" id="1317129"/>
    <lineage>
        <taxon>Eukaryota</taxon>
        <taxon>Metazoa</taxon>
        <taxon>Ecdysozoa</taxon>
        <taxon>Nematoda</taxon>
        <taxon>Chromadorea</taxon>
        <taxon>Rhabditida</taxon>
        <taxon>Rhabditina</taxon>
        <taxon>Diplogasteromorpha</taxon>
        <taxon>Diplogasteroidea</taxon>
        <taxon>Neodiplogasteridae</taxon>
        <taxon>Pristionchus</taxon>
    </lineage>
</organism>
<dbReference type="PANTHER" id="PTHR11533">
    <property type="entry name" value="PROTEASE M1 ZINC METALLOPROTEASE"/>
    <property type="match status" value="1"/>
</dbReference>
<sequence>LLSALLFFAYSNSLDSDDSLPVYLRGLNWSNVQEFLSVDLRLPDDAMPYKYIIELYVDVRGHERDIQAELKEIEIFSESIGVSRVSSDSARETITIHVNRTIRVKEMFTLKIVYRGVAIMDEYGLYENWDPKFNHFLDSNGPIILLSNNFPTGARSWFPCFDEPEKKATFHLIVNHPNGMNVYSNTGIERKDSLPIGRTQTVFHETPLISTHQVALSVNHYSTQTLNVKNFGTVVISLTYHGNL</sequence>
<dbReference type="GO" id="GO:0006508">
    <property type="term" value="P:proteolysis"/>
    <property type="evidence" value="ECO:0007669"/>
    <property type="project" value="InterPro"/>
</dbReference>
<dbReference type="GO" id="GO:0008270">
    <property type="term" value="F:zinc ion binding"/>
    <property type="evidence" value="ECO:0007669"/>
    <property type="project" value="TreeGrafter"/>
</dbReference>
<evidence type="ECO:0000259" key="1">
    <source>
        <dbReference type="Pfam" id="PF17900"/>
    </source>
</evidence>
<dbReference type="GO" id="GO:0016020">
    <property type="term" value="C:membrane"/>
    <property type="evidence" value="ECO:0007669"/>
    <property type="project" value="TreeGrafter"/>
</dbReference>
<reference evidence="3" key="1">
    <citation type="submission" date="2022-10" db="EMBL/GenBank/DDBJ databases">
        <title>Genome assembly of Pristionchus species.</title>
        <authorList>
            <person name="Yoshida K."/>
            <person name="Sommer R.J."/>
        </authorList>
    </citation>
    <scope>NUCLEOTIDE SEQUENCE [LARGE SCALE GENOMIC DNA]</scope>
    <source>
        <strain evidence="3">RS5460</strain>
    </source>
</reference>
<dbReference type="Gene3D" id="2.60.40.1730">
    <property type="entry name" value="tricorn interacting facor f3 domain"/>
    <property type="match status" value="1"/>
</dbReference>
<dbReference type="PANTHER" id="PTHR11533:SF299">
    <property type="entry name" value="AMINOPEPTIDASE"/>
    <property type="match status" value="1"/>
</dbReference>
<dbReference type="InterPro" id="IPR050344">
    <property type="entry name" value="Peptidase_M1_aminopeptidases"/>
</dbReference>
<comment type="caution">
    <text evidence="2">The sequence shown here is derived from an EMBL/GenBank/DDBJ whole genome shotgun (WGS) entry which is preliminary data.</text>
</comment>
<evidence type="ECO:0000313" key="3">
    <source>
        <dbReference type="Proteomes" id="UP001328107"/>
    </source>
</evidence>
<dbReference type="Proteomes" id="UP001328107">
    <property type="component" value="Unassembled WGS sequence"/>
</dbReference>
<dbReference type="Pfam" id="PF17900">
    <property type="entry name" value="Peptidase_M1_N"/>
    <property type="match status" value="1"/>
</dbReference>
<dbReference type="GO" id="GO:0005737">
    <property type="term" value="C:cytoplasm"/>
    <property type="evidence" value="ECO:0007669"/>
    <property type="project" value="TreeGrafter"/>
</dbReference>
<dbReference type="GO" id="GO:0042277">
    <property type="term" value="F:peptide binding"/>
    <property type="evidence" value="ECO:0007669"/>
    <property type="project" value="TreeGrafter"/>
</dbReference>
<accession>A0AAN5CXF4</accession>
<dbReference type="GO" id="GO:0043171">
    <property type="term" value="P:peptide catabolic process"/>
    <property type="evidence" value="ECO:0007669"/>
    <property type="project" value="TreeGrafter"/>
</dbReference>
<dbReference type="EMBL" id="BTRK01000005">
    <property type="protein sequence ID" value="GMR52322.1"/>
    <property type="molecule type" value="Genomic_DNA"/>
</dbReference>
<dbReference type="SUPFAM" id="SSF63737">
    <property type="entry name" value="Leukotriene A4 hydrolase N-terminal domain"/>
    <property type="match status" value="1"/>
</dbReference>
<keyword evidence="3" id="KW-1185">Reference proteome</keyword>
<feature type="domain" description="Aminopeptidase N-like N-terminal" evidence="1">
    <location>
        <begin position="74"/>
        <end position="211"/>
    </location>
</feature>
<proteinExistence type="predicted"/>
<feature type="non-terminal residue" evidence="2">
    <location>
        <position position="1"/>
    </location>
</feature>
<dbReference type="PRINTS" id="PR00756">
    <property type="entry name" value="ALADIPTASE"/>
</dbReference>
<dbReference type="GO" id="GO:0005615">
    <property type="term" value="C:extracellular space"/>
    <property type="evidence" value="ECO:0007669"/>
    <property type="project" value="TreeGrafter"/>
</dbReference>
<dbReference type="AlphaFoldDB" id="A0AAN5CXF4"/>
<dbReference type="InterPro" id="IPR042097">
    <property type="entry name" value="Aminopeptidase_N-like_N_sf"/>
</dbReference>